<dbReference type="GO" id="GO:0005886">
    <property type="term" value="C:plasma membrane"/>
    <property type="evidence" value="ECO:0007669"/>
    <property type="project" value="TreeGrafter"/>
</dbReference>
<dbReference type="OrthoDB" id="6475849at2759"/>
<dbReference type="WBParaSite" id="HPLM_0000372601-mRNA-1">
    <property type="protein sequence ID" value="HPLM_0000372601-mRNA-1"/>
    <property type="gene ID" value="HPLM_0000372601"/>
</dbReference>
<protein>
    <submittedName>
        <fullName evidence="4">Peptidase_M13 domain-containing protein</fullName>
    </submittedName>
</protein>
<evidence type="ECO:0000313" key="3">
    <source>
        <dbReference type="Proteomes" id="UP000268014"/>
    </source>
</evidence>
<dbReference type="InterPro" id="IPR024079">
    <property type="entry name" value="MetalloPept_cat_dom_sf"/>
</dbReference>
<dbReference type="InterPro" id="IPR042089">
    <property type="entry name" value="Peptidase_M13_dom_2"/>
</dbReference>
<dbReference type="PROSITE" id="PS51885">
    <property type="entry name" value="NEPRILYSIN"/>
    <property type="match status" value="1"/>
</dbReference>
<reference evidence="2 3" key="2">
    <citation type="submission" date="2018-11" db="EMBL/GenBank/DDBJ databases">
        <authorList>
            <consortium name="Pathogen Informatics"/>
        </authorList>
    </citation>
    <scope>NUCLEOTIDE SEQUENCE [LARGE SCALE GENOMIC DNA]</scope>
    <source>
        <strain evidence="2 3">MHpl1</strain>
    </source>
</reference>
<dbReference type="Pfam" id="PF01431">
    <property type="entry name" value="Peptidase_M13"/>
    <property type="match status" value="1"/>
</dbReference>
<sequence>MLKQIAYPDFILDSKKLDAYYKGLSVDETDSYSEIIEKLSQWKIEFEFKRLIKLVDRNEYDFLNPSDVNAYYWHEANAIRQQFDAAGSLRDWWDAEVKKKFVERAQCMIDQYGKIEVAGTGLNINGKLTLGENIADNGGIKQALKAYRKYLNKQGEEKRIEGLEQYSNEQMFFIGYASIWCGHYTKDALVGSILTDTHPPNKYRYVS</sequence>
<feature type="domain" description="Peptidase M13 C-terminal" evidence="1">
    <location>
        <begin position="80"/>
        <end position="204"/>
    </location>
</feature>
<dbReference type="SUPFAM" id="SSF55486">
    <property type="entry name" value="Metalloproteases ('zincins'), catalytic domain"/>
    <property type="match status" value="1"/>
</dbReference>
<evidence type="ECO:0000259" key="1">
    <source>
        <dbReference type="Pfam" id="PF01431"/>
    </source>
</evidence>
<dbReference type="PANTHER" id="PTHR11733">
    <property type="entry name" value="ZINC METALLOPROTEASE FAMILY M13 NEPRILYSIN-RELATED"/>
    <property type="match status" value="1"/>
</dbReference>
<keyword evidence="3" id="KW-1185">Reference proteome</keyword>
<evidence type="ECO:0000313" key="4">
    <source>
        <dbReference type="WBParaSite" id="HPLM_0000372601-mRNA-1"/>
    </source>
</evidence>
<dbReference type="GO" id="GO:0004222">
    <property type="term" value="F:metalloendopeptidase activity"/>
    <property type="evidence" value="ECO:0007669"/>
    <property type="project" value="InterPro"/>
</dbReference>
<dbReference type="AlphaFoldDB" id="A0A0N4W215"/>
<dbReference type="GO" id="GO:0016485">
    <property type="term" value="P:protein processing"/>
    <property type="evidence" value="ECO:0007669"/>
    <property type="project" value="TreeGrafter"/>
</dbReference>
<dbReference type="Gene3D" id="1.10.1380.10">
    <property type="entry name" value="Neutral endopeptidase , domain2"/>
    <property type="match status" value="1"/>
</dbReference>
<dbReference type="PANTHER" id="PTHR11733:SF237">
    <property type="entry name" value="NEPRILYSIN-LIKE 4"/>
    <property type="match status" value="1"/>
</dbReference>
<dbReference type="Proteomes" id="UP000268014">
    <property type="component" value="Unassembled WGS sequence"/>
</dbReference>
<dbReference type="OMA" id="FDERAEC"/>
<dbReference type="EMBL" id="UZAF01016142">
    <property type="protein sequence ID" value="VDO21540.1"/>
    <property type="molecule type" value="Genomic_DNA"/>
</dbReference>
<name>A0A0N4W215_HAEPC</name>
<accession>A0A0N4W215</accession>
<evidence type="ECO:0000313" key="2">
    <source>
        <dbReference type="EMBL" id="VDO21540.1"/>
    </source>
</evidence>
<dbReference type="Gene3D" id="3.40.390.10">
    <property type="entry name" value="Collagenase (Catalytic Domain)"/>
    <property type="match status" value="2"/>
</dbReference>
<dbReference type="InterPro" id="IPR018497">
    <property type="entry name" value="Peptidase_M13_C"/>
</dbReference>
<gene>
    <name evidence="2" type="ORF">HPLM_LOCUS3718</name>
</gene>
<dbReference type="STRING" id="6290.A0A0N4W215"/>
<reference evidence="4" key="1">
    <citation type="submission" date="2017-02" db="UniProtKB">
        <authorList>
            <consortium name="WormBaseParasite"/>
        </authorList>
    </citation>
    <scope>IDENTIFICATION</scope>
</reference>
<proteinExistence type="predicted"/>
<dbReference type="InterPro" id="IPR000718">
    <property type="entry name" value="Peptidase_M13"/>
</dbReference>
<organism evidence="4">
    <name type="scientific">Haemonchus placei</name>
    <name type="common">Barber's pole worm</name>
    <dbReference type="NCBI Taxonomy" id="6290"/>
    <lineage>
        <taxon>Eukaryota</taxon>
        <taxon>Metazoa</taxon>
        <taxon>Ecdysozoa</taxon>
        <taxon>Nematoda</taxon>
        <taxon>Chromadorea</taxon>
        <taxon>Rhabditida</taxon>
        <taxon>Rhabditina</taxon>
        <taxon>Rhabditomorpha</taxon>
        <taxon>Strongyloidea</taxon>
        <taxon>Trichostrongylidae</taxon>
        <taxon>Haemonchus</taxon>
    </lineage>
</organism>